<evidence type="ECO:0000313" key="1">
    <source>
        <dbReference type="EMBL" id="MEE2056609.1"/>
    </source>
</evidence>
<organism evidence="1 2">
    <name type="scientific">Rhodococcus artemisiae</name>
    <dbReference type="NCBI Taxonomy" id="714159"/>
    <lineage>
        <taxon>Bacteria</taxon>
        <taxon>Bacillati</taxon>
        <taxon>Actinomycetota</taxon>
        <taxon>Actinomycetes</taxon>
        <taxon>Mycobacteriales</taxon>
        <taxon>Nocardiaceae</taxon>
        <taxon>Rhodococcus</taxon>
    </lineage>
</organism>
<keyword evidence="2" id="KW-1185">Reference proteome</keyword>
<protein>
    <submittedName>
        <fullName evidence="1">Uncharacterized protein</fullName>
    </submittedName>
</protein>
<gene>
    <name evidence="1" type="ORF">Q7514_03580</name>
</gene>
<proteinExistence type="predicted"/>
<dbReference type="Proteomes" id="UP001336020">
    <property type="component" value="Unassembled WGS sequence"/>
</dbReference>
<evidence type="ECO:0000313" key="2">
    <source>
        <dbReference type="Proteomes" id="UP001336020"/>
    </source>
</evidence>
<dbReference type="EMBL" id="JAUTXY010000001">
    <property type="protein sequence ID" value="MEE2056609.1"/>
    <property type="molecule type" value="Genomic_DNA"/>
</dbReference>
<accession>A0ABU7L5Q2</accession>
<dbReference type="RefSeq" id="WP_330131854.1">
    <property type="nucleotide sequence ID" value="NZ_JAUTXY010000001.1"/>
</dbReference>
<name>A0ABU7L5Q2_9NOCA</name>
<reference evidence="1 2" key="1">
    <citation type="submission" date="2023-07" db="EMBL/GenBank/DDBJ databases">
        <authorList>
            <person name="Girao M."/>
            <person name="Carvalho M.F."/>
        </authorList>
    </citation>
    <scope>NUCLEOTIDE SEQUENCE [LARGE SCALE GENOMIC DNA]</scope>
    <source>
        <strain evidence="1 2">YIM65754</strain>
    </source>
</reference>
<comment type="caution">
    <text evidence="1">The sequence shown here is derived from an EMBL/GenBank/DDBJ whole genome shotgun (WGS) entry which is preliminary data.</text>
</comment>
<sequence length="144" mass="15268">MNGDGLDLDNPTDRALYDADRVLIAQLIAGDANPDDEQWQHELLQNVSAYRNALAGVQKGGGTLQLFTSPITGGDEIVAKPGVGALIEEHRRILEMVSADSISTSALISGARTYVTRVSDVRNNTNLEVSTYPALGTIEISGGS</sequence>